<protein>
    <submittedName>
        <fullName evidence="2">Uncharacterized protein</fullName>
    </submittedName>
</protein>
<organism evidence="2 3">
    <name type="scientific">Candidatus Thermofonsia Clade 1 bacterium</name>
    <dbReference type="NCBI Taxonomy" id="2364210"/>
    <lineage>
        <taxon>Bacteria</taxon>
        <taxon>Bacillati</taxon>
        <taxon>Chloroflexota</taxon>
        <taxon>Candidatus Thermofontia</taxon>
        <taxon>Candidatus Thermofonsia Clade 1</taxon>
    </lineage>
</organism>
<proteinExistence type="predicted"/>
<evidence type="ECO:0000256" key="1">
    <source>
        <dbReference type="SAM" id="MobiDB-lite"/>
    </source>
</evidence>
<accession>A0A2M8PDA1</accession>
<feature type="compositionally biased region" description="Low complexity" evidence="1">
    <location>
        <begin position="22"/>
        <end position="47"/>
    </location>
</feature>
<reference evidence="2 3" key="1">
    <citation type="submission" date="2017-11" db="EMBL/GenBank/DDBJ databases">
        <title>Evolution of Phototrophy in the Chloroflexi Phylum Driven by Horizontal Gene Transfer.</title>
        <authorList>
            <person name="Ward L.M."/>
            <person name="Hemp J."/>
            <person name="Shih P.M."/>
            <person name="Mcglynn S.E."/>
            <person name="Fischer W."/>
        </authorList>
    </citation>
    <scope>NUCLEOTIDE SEQUENCE [LARGE SCALE GENOMIC DNA]</scope>
    <source>
        <strain evidence="2">JP3_13</strain>
    </source>
</reference>
<evidence type="ECO:0000313" key="2">
    <source>
        <dbReference type="EMBL" id="PJF35500.1"/>
    </source>
</evidence>
<feature type="compositionally biased region" description="Polar residues" evidence="1">
    <location>
        <begin position="66"/>
        <end position="77"/>
    </location>
</feature>
<comment type="caution">
    <text evidence="2">The sequence shown here is derived from an EMBL/GenBank/DDBJ whole genome shotgun (WGS) entry which is preliminary data.</text>
</comment>
<evidence type="ECO:0000313" key="3">
    <source>
        <dbReference type="Proteomes" id="UP000229681"/>
    </source>
</evidence>
<feature type="region of interest" description="Disordered" evidence="1">
    <location>
        <begin position="1"/>
        <end position="77"/>
    </location>
</feature>
<gene>
    <name evidence="2" type="ORF">CUN49_10235</name>
</gene>
<dbReference type="EMBL" id="PGTM01000147">
    <property type="protein sequence ID" value="PJF35500.1"/>
    <property type="molecule type" value="Genomic_DNA"/>
</dbReference>
<name>A0A2M8PDA1_9CHLR</name>
<sequence>MSQSAEGPKSLLRRLLRRPDDLPQSSEPAAAPESEPIKPPAVSASPVRPSPPEENIVPAEPILPNVRSTQSAPTTHSVGNLEERLRAELALEKLRQKTARVAAEFASGKINRAQFVALYAHYNEKRIIIERLLERNPDTQAWQSVASDGQTTFLRQHYASRMLSYAIYFHDAMQPLVAQGQPQLPEDMTFKILTAIRLVRRTQRTLSAQRKQVDESHWAVFIPAEFTTAIAMFLLEPSTRQVLLVQDLHRDFEHANHKLLVRNIRAADQYVFPHRALFENDF</sequence>
<dbReference type="Proteomes" id="UP000229681">
    <property type="component" value="Unassembled WGS sequence"/>
</dbReference>
<dbReference type="AlphaFoldDB" id="A0A2M8PDA1"/>